<organism evidence="1 2">
    <name type="scientific">Aspergillus piperis CBS 112811</name>
    <dbReference type="NCBI Taxonomy" id="1448313"/>
    <lineage>
        <taxon>Eukaryota</taxon>
        <taxon>Fungi</taxon>
        <taxon>Dikarya</taxon>
        <taxon>Ascomycota</taxon>
        <taxon>Pezizomycotina</taxon>
        <taxon>Eurotiomycetes</taxon>
        <taxon>Eurotiomycetidae</taxon>
        <taxon>Eurotiales</taxon>
        <taxon>Aspergillaceae</taxon>
        <taxon>Aspergillus</taxon>
        <taxon>Aspergillus subgen. Circumdati</taxon>
    </lineage>
</organism>
<keyword evidence="2" id="KW-1185">Reference proteome</keyword>
<reference evidence="1 2" key="1">
    <citation type="submission" date="2018-02" db="EMBL/GenBank/DDBJ databases">
        <title>The genomes of Aspergillus section Nigri reveals drivers in fungal speciation.</title>
        <authorList>
            <consortium name="DOE Joint Genome Institute"/>
            <person name="Vesth T.C."/>
            <person name="Nybo J."/>
            <person name="Theobald S."/>
            <person name="Brandl J."/>
            <person name="Frisvad J.C."/>
            <person name="Nielsen K.F."/>
            <person name="Lyhne E.K."/>
            <person name="Kogle M.E."/>
            <person name="Kuo A."/>
            <person name="Riley R."/>
            <person name="Clum A."/>
            <person name="Nolan M."/>
            <person name="Lipzen A."/>
            <person name="Salamov A."/>
            <person name="Henrissat B."/>
            <person name="Wiebenga A."/>
            <person name="De vries R.P."/>
            <person name="Grigoriev I.V."/>
            <person name="Mortensen U.H."/>
            <person name="Andersen M.R."/>
            <person name="Baker S.E."/>
        </authorList>
    </citation>
    <scope>NUCLEOTIDE SEQUENCE [LARGE SCALE GENOMIC DNA]</scope>
    <source>
        <strain evidence="1 2">CBS 112811</strain>
    </source>
</reference>
<evidence type="ECO:0000313" key="1">
    <source>
        <dbReference type="EMBL" id="RAH57134.1"/>
    </source>
</evidence>
<name>A0A8G1R2N5_9EURO</name>
<dbReference type="Proteomes" id="UP000249526">
    <property type="component" value="Unassembled WGS sequence"/>
</dbReference>
<gene>
    <name evidence="1" type="ORF">BO85DRAFT_449854</name>
</gene>
<dbReference type="AlphaFoldDB" id="A0A8G1R2N5"/>
<dbReference type="EMBL" id="KZ825063">
    <property type="protein sequence ID" value="RAH57134.1"/>
    <property type="molecule type" value="Genomic_DNA"/>
</dbReference>
<accession>A0A8G1R2N5</accession>
<protein>
    <submittedName>
        <fullName evidence="1">Uncharacterized protein</fullName>
    </submittedName>
</protein>
<dbReference type="RefSeq" id="XP_025515056.1">
    <property type="nucleotide sequence ID" value="XM_025660252.1"/>
</dbReference>
<evidence type="ECO:0000313" key="2">
    <source>
        <dbReference type="Proteomes" id="UP000249526"/>
    </source>
</evidence>
<dbReference type="GeneID" id="37163654"/>
<proteinExistence type="predicted"/>
<sequence length="60" mass="6838">MKFAGYTASAIYCTFASEVFRERLMPDDVAETPQFLFGLWADLDGHQSPNENTKHPPWTT</sequence>